<dbReference type="Gene3D" id="4.10.320.10">
    <property type="entry name" value="E3-binding domain"/>
    <property type="match status" value="1"/>
</dbReference>
<dbReference type="InterPro" id="IPR000089">
    <property type="entry name" value="Biotin_lipoyl"/>
</dbReference>
<comment type="cofactor">
    <cofactor evidence="9">
        <name>(R)-lipoate</name>
        <dbReference type="ChEBI" id="CHEBI:83088"/>
    </cofactor>
    <text evidence="9">Binds 3 lipoyl cofactors covalently.</text>
</comment>
<dbReference type="GO" id="GO:0005737">
    <property type="term" value="C:cytoplasm"/>
    <property type="evidence" value="ECO:0007669"/>
    <property type="project" value="TreeGrafter"/>
</dbReference>
<gene>
    <name evidence="13" type="primary">aceF</name>
    <name evidence="13" type="ORF">GCM10025791_12420</name>
</gene>
<dbReference type="Pfam" id="PF00198">
    <property type="entry name" value="2-oxoacid_dh"/>
    <property type="match status" value="1"/>
</dbReference>
<feature type="compositionally biased region" description="Low complexity" evidence="10">
    <location>
        <begin position="299"/>
        <end position="318"/>
    </location>
</feature>
<keyword evidence="4" id="KW-0677">Repeat</keyword>
<comment type="similarity">
    <text evidence="1 9">Belongs to the 2-oxoacid dehydrogenase family.</text>
</comment>
<evidence type="ECO:0000256" key="10">
    <source>
        <dbReference type="SAM" id="MobiDB-lite"/>
    </source>
</evidence>
<evidence type="ECO:0000313" key="13">
    <source>
        <dbReference type="EMBL" id="GAA4936235.1"/>
    </source>
</evidence>
<dbReference type="Pfam" id="PF00364">
    <property type="entry name" value="Biotin_lipoyl"/>
    <property type="match status" value="3"/>
</dbReference>
<protein>
    <recommendedName>
        <fullName evidence="9">Acetyltransferase component of pyruvate dehydrogenase complex</fullName>
        <ecNumber evidence="9">2.3.1.12</ecNumber>
    </recommendedName>
</protein>
<dbReference type="InterPro" id="IPR001078">
    <property type="entry name" value="2-oxoacid_DH_actylTfrase"/>
</dbReference>
<feature type="domain" description="Peripheral subunit-binding (PSBD)" evidence="12">
    <location>
        <begin position="342"/>
        <end position="379"/>
    </location>
</feature>
<evidence type="ECO:0000256" key="8">
    <source>
        <dbReference type="ARBA" id="ARBA00048370"/>
    </source>
</evidence>
<keyword evidence="13" id="KW-0670">Pyruvate</keyword>
<dbReference type="AlphaFoldDB" id="A0AAV3TZR5"/>
<dbReference type="SUPFAM" id="SSF47005">
    <property type="entry name" value="Peripheral subunit-binding domain of 2-oxo acid dehydrogenase complex"/>
    <property type="match status" value="1"/>
</dbReference>
<dbReference type="FunFam" id="2.40.50.100:FF:000009">
    <property type="entry name" value="Acetyltransferase component of pyruvate dehydrogenase complex"/>
    <property type="match status" value="1"/>
</dbReference>
<dbReference type="PROSITE" id="PS00189">
    <property type="entry name" value="LIPOYL"/>
    <property type="match status" value="3"/>
</dbReference>
<dbReference type="PANTHER" id="PTHR43178">
    <property type="entry name" value="DIHYDROLIPOAMIDE ACETYLTRANSFERASE COMPONENT OF PYRUVATE DEHYDROGENASE COMPLEX"/>
    <property type="match status" value="1"/>
</dbReference>
<comment type="function">
    <text evidence="7">The pyruvate dehydrogenase complex catalyzes the overall conversion of pyruvate to acetyl-CoA and CO(2). It contains multiple copies of three enzymatic components: pyruvate dehydrogenase (E1), dihydrolipoamide acetyltransferase (E2) and lipoamide dehydrogenase (E3).</text>
</comment>
<evidence type="ECO:0000256" key="6">
    <source>
        <dbReference type="ARBA" id="ARBA00023315"/>
    </source>
</evidence>
<dbReference type="Proteomes" id="UP001409585">
    <property type="component" value="Unassembled WGS sequence"/>
</dbReference>
<dbReference type="EC" id="2.3.1.12" evidence="9"/>
<comment type="caution">
    <text evidence="13">The sequence shown here is derived from an EMBL/GenBank/DDBJ whole genome shotgun (WGS) entry which is preliminary data.</text>
</comment>
<evidence type="ECO:0000256" key="7">
    <source>
        <dbReference type="ARBA" id="ARBA00025211"/>
    </source>
</evidence>
<feature type="domain" description="Lipoyl-binding" evidence="11">
    <location>
        <begin position="3"/>
        <end position="77"/>
    </location>
</feature>
<dbReference type="SUPFAM" id="SSF51230">
    <property type="entry name" value="Single hybrid motif"/>
    <property type="match status" value="3"/>
</dbReference>
<dbReference type="NCBIfam" id="TIGR01348">
    <property type="entry name" value="PDHac_trf_long"/>
    <property type="match status" value="1"/>
</dbReference>
<evidence type="ECO:0000313" key="14">
    <source>
        <dbReference type="Proteomes" id="UP001409585"/>
    </source>
</evidence>
<evidence type="ECO:0000256" key="3">
    <source>
        <dbReference type="ARBA" id="ARBA00022679"/>
    </source>
</evidence>
<feature type="region of interest" description="Disordered" evidence="10">
    <location>
        <begin position="299"/>
        <end position="327"/>
    </location>
</feature>
<evidence type="ECO:0000256" key="4">
    <source>
        <dbReference type="ARBA" id="ARBA00022737"/>
    </source>
</evidence>
<dbReference type="Gene3D" id="3.30.559.10">
    <property type="entry name" value="Chloramphenicol acetyltransferase-like domain"/>
    <property type="match status" value="1"/>
</dbReference>
<feature type="domain" description="Lipoyl-binding" evidence="11">
    <location>
        <begin position="217"/>
        <end position="293"/>
    </location>
</feature>
<dbReference type="GO" id="GO:0006086">
    <property type="term" value="P:pyruvate decarboxylation to acetyl-CoA"/>
    <property type="evidence" value="ECO:0007669"/>
    <property type="project" value="UniProtKB-UniRule"/>
</dbReference>
<dbReference type="RefSeq" id="WP_345418709.1">
    <property type="nucleotide sequence ID" value="NZ_AP031496.1"/>
</dbReference>
<dbReference type="InterPro" id="IPR003016">
    <property type="entry name" value="2-oxoA_DH_lipoyl-BS"/>
</dbReference>
<comment type="subunit">
    <text evidence="2 9">Forms a 24-polypeptide structural core with octahedral symmetry.</text>
</comment>
<accession>A0AAV3TZR5</accession>
<dbReference type="SUPFAM" id="SSF52777">
    <property type="entry name" value="CoA-dependent acyltransferases"/>
    <property type="match status" value="1"/>
</dbReference>
<dbReference type="InterPro" id="IPR036625">
    <property type="entry name" value="E3-bd_dom_sf"/>
</dbReference>
<keyword evidence="14" id="KW-1185">Reference proteome</keyword>
<feature type="compositionally biased region" description="Low complexity" evidence="10">
    <location>
        <begin position="79"/>
        <end position="100"/>
    </location>
</feature>
<dbReference type="InterPro" id="IPR004167">
    <property type="entry name" value="PSBD"/>
</dbReference>
<keyword evidence="3 9" id="KW-0808">Transferase</keyword>
<dbReference type="InterPro" id="IPR023213">
    <property type="entry name" value="CAT-like_dom_sf"/>
</dbReference>
<evidence type="ECO:0000256" key="1">
    <source>
        <dbReference type="ARBA" id="ARBA00007317"/>
    </source>
</evidence>
<keyword evidence="6 9" id="KW-0012">Acyltransferase</keyword>
<dbReference type="GO" id="GO:0045254">
    <property type="term" value="C:pyruvate dehydrogenase complex"/>
    <property type="evidence" value="ECO:0007669"/>
    <property type="project" value="UniProtKB-UniRule"/>
</dbReference>
<dbReference type="CDD" id="cd06849">
    <property type="entry name" value="lipoyl_domain"/>
    <property type="match status" value="3"/>
</dbReference>
<organism evidence="13 14">
    <name type="scientific">Halioxenophilus aromaticivorans</name>
    <dbReference type="NCBI Taxonomy" id="1306992"/>
    <lineage>
        <taxon>Bacteria</taxon>
        <taxon>Pseudomonadati</taxon>
        <taxon>Pseudomonadota</taxon>
        <taxon>Gammaproteobacteria</taxon>
        <taxon>Alteromonadales</taxon>
        <taxon>Alteromonadaceae</taxon>
        <taxon>Halioxenophilus</taxon>
    </lineage>
</organism>
<proteinExistence type="inferred from homology"/>
<dbReference type="InterPro" id="IPR006256">
    <property type="entry name" value="AcTrfase_Pyrv_DH_cplx"/>
</dbReference>
<dbReference type="PROSITE" id="PS50968">
    <property type="entry name" value="BIOTINYL_LIPOYL"/>
    <property type="match status" value="3"/>
</dbReference>
<sequence>MSSQTITVPDIGGAEGVEVIEVCVAVGDAVAQEQSLIVLETDKATMEVPCPAEGTVGSIKLSVGDKVSEGDEICTLDAAGGEAGTPVAEPEPAPAAEAPAVPAPAPASVPAAASAQAVVPDGVEGAEVIEVNIKPGDEISEGDPVAVLETDKATVDVPASASGKVVSVAISVGDKLSSGDLVAELAGASGAAPAAPEPAAATPAPAAEAPAAPAAPAQSVSKTATVPDGADDVEVIEISVQVGDSIEEGDALAVLETDKATVDVPANAAGKVTKILIEVGQKVSTGDPVVELEGTADAPAPAPAVSAAPAAPTAPAAAKAEKPADPVAGAPADAFNKATEVYAGPAVRTHARLLGVDLADVKASGPRGRILKEDVDNYVKQIVAQKDRHKPSGTMAAEGAGIPPMPAVDFSKFGEIETKTMSKIQKLTAFNMHRNWLHIPAVTQFDDADITDLEAFRKSLKAEGEKRGIKLTPLPFLLKAAAAALAAEPKFNSSLGADGESVVYKKYCHIGIAADTPIGLLVPVIKDVDKKGLWELAEEANAVIKKARDGKLSPSEMQGGCFTISSLGAMGGKGFTPIVNAPEVAILGVSKAEMKPVWNGKDFEPRNMLPLSLSYDHRVINGADCGRFFTYLVSVLSDVRRMLL</sequence>
<dbReference type="Gene3D" id="2.40.50.100">
    <property type="match status" value="3"/>
</dbReference>
<dbReference type="PANTHER" id="PTHR43178:SF2">
    <property type="entry name" value="DIHYDROLIPOYLLYSINE-RESIDUE ACETYLTRANSFERASE COMPONENT OF PYRUVATE DEHYDROGENASE COMPLEX"/>
    <property type="match status" value="1"/>
</dbReference>
<evidence type="ECO:0000259" key="12">
    <source>
        <dbReference type="PROSITE" id="PS51826"/>
    </source>
</evidence>
<evidence type="ECO:0000259" key="11">
    <source>
        <dbReference type="PROSITE" id="PS50968"/>
    </source>
</evidence>
<feature type="region of interest" description="Disordered" evidence="10">
    <location>
        <begin position="79"/>
        <end position="102"/>
    </location>
</feature>
<dbReference type="PROSITE" id="PS51826">
    <property type="entry name" value="PSBD"/>
    <property type="match status" value="1"/>
</dbReference>
<comment type="catalytic activity">
    <reaction evidence="8 9">
        <text>N(6)-[(R)-dihydrolipoyl]-L-lysyl-[protein] + acetyl-CoA = N(6)-[(R)-S(8)-acetyldihydrolipoyl]-L-lysyl-[protein] + CoA</text>
        <dbReference type="Rhea" id="RHEA:17017"/>
        <dbReference type="Rhea" id="RHEA-COMP:10475"/>
        <dbReference type="Rhea" id="RHEA-COMP:10478"/>
        <dbReference type="ChEBI" id="CHEBI:57287"/>
        <dbReference type="ChEBI" id="CHEBI:57288"/>
        <dbReference type="ChEBI" id="CHEBI:83100"/>
        <dbReference type="ChEBI" id="CHEBI:83111"/>
        <dbReference type="EC" id="2.3.1.12"/>
    </reaction>
</comment>
<dbReference type="GO" id="GO:0004742">
    <property type="term" value="F:dihydrolipoyllysine-residue acetyltransferase activity"/>
    <property type="evidence" value="ECO:0007669"/>
    <property type="project" value="UniProtKB-UniRule"/>
</dbReference>
<evidence type="ECO:0000256" key="5">
    <source>
        <dbReference type="ARBA" id="ARBA00022823"/>
    </source>
</evidence>
<keyword evidence="5 9" id="KW-0450">Lipoyl</keyword>
<name>A0AAV3TZR5_9ALTE</name>
<dbReference type="FunFam" id="3.30.559.10:FF:000004">
    <property type="entry name" value="Acetyltransferase component of pyruvate dehydrogenase complex"/>
    <property type="match status" value="1"/>
</dbReference>
<evidence type="ECO:0000256" key="9">
    <source>
        <dbReference type="RuleBase" id="RU361137"/>
    </source>
</evidence>
<dbReference type="EMBL" id="BAABLX010000007">
    <property type="protein sequence ID" value="GAA4936235.1"/>
    <property type="molecule type" value="Genomic_DNA"/>
</dbReference>
<dbReference type="InterPro" id="IPR050743">
    <property type="entry name" value="2-oxoacid_DH_E2_comp"/>
</dbReference>
<feature type="domain" description="Lipoyl-binding" evidence="11">
    <location>
        <begin position="114"/>
        <end position="186"/>
    </location>
</feature>
<evidence type="ECO:0000256" key="2">
    <source>
        <dbReference type="ARBA" id="ARBA00011484"/>
    </source>
</evidence>
<dbReference type="Pfam" id="PF02817">
    <property type="entry name" value="E3_binding"/>
    <property type="match status" value="1"/>
</dbReference>
<dbReference type="GO" id="GO:0031405">
    <property type="term" value="F:lipoic acid binding"/>
    <property type="evidence" value="ECO:0007669"/>
    <property type="project" value="TreeGrafter"/>
</dbReference>
<reference evidence="14" key="1">
    <citation type="journal article" date="2019" name="Int. J. Syst. Evol. Microbiol.">
        <title>The Global Catalogue of Microorganisms (GCM) 10K type strain sequencing project: providing services to taxonomists for standard genome sequencing and annotation.</title>
        <authorList>
            <consortium name="The Broad Institute Genomics Platform"/>
            <consortium name="The Broad Institute Genome Sequencing Center for Infectious Disease"/>
            <person name="Wu L."/>
            <person name="Ma J."/>
        </authorList>
    </citation>
    <scope>NUCLEOTIDE SEQUENCE [LARGE SCALE GENOMIC DNA]</scope>
    <source>
        <strain evidence="14">JCM 19134</strain>
    </source>
</reference>
<feature type="compositionally biased region" description="Low complexity" evidence="10">
    <location>
        <begin position="192"/>
        <end position="217"/>
    </location>
</feature>
<dbReference type="InterPro" id="IPR011053">
    <property type="entry name" value="Single_hybrid_motif"/>
</dbReference>
<feature type="region of interest" description="Disordered" evidence="10">
    <location>
        <begin position="192"/>
        <end position="228"/>
    </location>
</feature>